<evidence type="ECO:0000313" key="10">
    <source>
        <dbReference type="EMBL" id="GGY04573.1"/>
    </source>
</evidence>
<accession>A0A918U6W5</accession>
<keyword evidence="5" id="KW-0145">Chemotaxis</keyword>
<dbReference type="PANTHER" id="PTHR43484">
    <property type="match status" value="1"/>
</dbReference>
<evidence type="ECO:0000256" key="8">
    <source>
        <dbReference type="SAM" id="MobiDB-lite"/>
    </source>
</evidence>
<protein>
    <recommendedName>
        <fullName evidence="3">Flagellar motor switch protein FliN</fullName>
    </recommendedName>
</protein>
<name>A0A918U6W5_9NEIS</name>
<dbReference type="GO" id="GO:0006935">
    <property type="term" value="P:chemotaxis"/>
    <property type="evidence" value="ECO:0007669"/>
    <property type="project" value="UniProtKB-KW"/>
</dbReference>
<comment type="subcellular location">
    <subcellularLocation>
        <location evidence="1">Cell membrane</location>
        <topology evidence="1">Peripheral membrane protein</topology>
        <orientation evidence="1">Cytoplasmic side</orientation>
    </subcellularLocation>
</comment>
<reference evidence="10" key="2">
    <citation type="submission" date="2020-09" db="EMBL/GenBank/DDBJ databases">
        <authorList>
            <person name="Sun Q."/>
            <person name="Kim S."/>
        </authorList>
    </citation>
    <scope>NUCLEOTIDE SEQUENCE</scope>
    <source>
        <strain evidence="10">KCTC 32182</strain>
    </source>
</reference>
<dbReference type="EMBL" id="BMYX01000001">
    <property type="protein sequence ID" value="GGY04573.1"/>
    <property type="molecule type" value="Genomic_DNA"/>
</dbReference>
<dbReference type="GO" id="GO:0009425">
    <property type="term" value="C:bacterial-type flagellum basal body"/>
    <property type="evidence" value="ECO:0007669"/>
    <property type="project" value="InterPro"/>
</dbReference>
<dbReference type="AlphaFoldDB" id="A0A918U6W5"/>
<dbReference type="InterPro" id="IPR012826">
    <property type="entry name" value="FliN"/>
</dbReference>
<dbReference type="InterPro" id="IPR051469">
    <property type="entry name" value="FliN/MopA/SpaO"/>
</dbReference>
<keyword evidence="6" id="KW-0283">Flagellar rotation</keyword>
<feature type="domain" description="Flagellar motor switch protein FliN-like C-terminal" evidence="9">
    <location>
        <begin position="42"/>
        <end position="109"/>
    </location>
</feature>
<evidence type="ECO:0000256" key="7">
    <source>
        <dbReference type="ARBA" id="ARBA00023136"/>
    </source>
</evidence>
<proteinExistence type="inferred from homology"/>
<dbReference type="GO" id="GO:0071973">
    <property type="term" value="P:bacterial-type flagellum-dependent cell motility"/>
    <property type="evidence" value="ECO:0007669"/>
    <property type="project" value="InterPro"/>
</dbReference>
<evidence type="ECO:0000256" key="1">
    <source>
        <dbReference type="ARBA" id="ARBA00004413"/>
    </source>
</evidence>
<dbReference type="SUPFAM" id="SSF101801">
    <property type="entry name" value="Surface presentation of antigens (SPOA)"/>
    <property type="match status" value="1"/>
</dbReference>
<dbReference type="RefSeq" id="WP_189530555.1">
    <property type="nucleotide sequence ID" value="NZ_BMYX01000001.1"/>
</dbReference>
<dbReference type="PANTHER" id="PTHR43484:SF1">
    <property type="entry name" value="FLAGELLAR MOTOR SWITCH PROTEIN FLIN"/>
    <property type="match status" value="1"/>
</dbReference>
<dbReference type="InterPro" id="IPR001543">
    <property type="entry name" value="FliN-like_C"/>
</dbReference>
<evidence type="ECO:0000259" key="9">
    <source>
        <dbReference type="Pfam" id="PF01052"/>
    </source>
</evidence>
<dbReference type="InterPro" id="IPR001172">
    <property type="entry name" value="FliN_T3SS_HrcQb"/>
</dbReference>
<comment type="caution">
    <text evidence="10">The sequence shown here is derived from an EMBL/GenBank/DDBJ whole genome shotgun (WGS) entry which is preliminary data.</text>
</comment>
<dbReference type="GO" id="GO:0003774">
    <property type="term" value="F:cytoskeletal motor activity"/>
    <property type="evidence" value="ECO:0007669"/>
    <property type="project" value="InterPro"/>
</dbReference>
<keyword evidence="7" id="KW-0472">Membrane</keyword>
<dbReference type="PRINTS" id="PR00956">
    <property type="entry name" value="FLGMOTORFLIN"/>
</dbReference>
<evidence type="ECO:0000256" key="5">
    <source>
        <dbReference type="ARBA" id="ARBA00022500"/>
    </source>
</evidence>
<gene>
    <name evidence="10" type="ORF">GCM10011289_03860</name>
</gene>
<feature type="region of interest" description="Disordered" evidence="8">
    <location>
        <begin position="14"/>
        <end position="37"/>
    </location>
</feature>
<evidence type="ECO:0000256" key="4">
    <source>
        <dbReference type="ARBA" id="ARBA00022475"/>
    </source>
</evidence>
<dbReference type="Pfam" id="PF01052">
    <property type="entry name" value="FliMN_C"/>
    <property type="match status" value="1"/>
</dbReference>
<reference evidence="10" key="1">
    <citation type="journal article" date="2014" name="Int. J. Syst. Evol. Microbiol.">
        <title>Complete genome sequence of Corynebacterium casei LMG S-19264T (=DSM 44701T), isolated from a smear-ripened cheese.</title>
        <authorList>
            <consortium name="US DOE Joint Genome Institute (JGI-PGF)"/>
            <person name="Walter F."/>
            <person name="Albersmeier A."/>
            <person name="Kalinowski J."/>
            <person name="Ruckert C."/>
        </authorList>
    </citation>
    <scope>NUCLEOTIDE SEQUENCE</scope>
    <source>
        <strain evidence="10">KCTC 32182</strain>
    </source>
</reference>
<evidence type="ECO:0000256" key="2">
    <source>
        <dbReference type="ARBA" id="ARBA00009226"/>
    </source>
</evidence>
<evidence type="ECO:0000313" key="11">
    <source>
        <dbReference type="Proteomes" id="UP000645257"/>
    </source>
</evidence>
<sequence length="119" mass="12918">MDLTENFDLESALDDTLGNLPEAEEAAAPQPAPRRDLNPFMRKIPVTLTLEVGAVEIPLSELFAIEHGSVLELDKHAGEPLDIKINGTRVGRAEVVVVGENYGLRVVELENLDMGLLSS</sequence>
<dbReference type="InterPro" id="IPR036429">
    <property type="entry name" value="SpoA-like_sf"/>
</dbReference>
<dbReference type="GO" id="GO:0005886">
    <property type="term" value="C:plasma membrane"/>
    <property type="evidence" value="ECO:0007669"/>
    <property type="project" value="UniProtKB-SubCell"/>
</dbReference>
<organism evidence="10 11">
    <name type="scientific">Paludibacterium paludis</name>
    <dbReference type="NCBI Taxonomy" id="1225769"/>
    <lineage>
        <taxon>Bacteria</taxon>
        <taxon>Pseudomonadati</taxon>
        <taxon>Pseudomonadota</taxon>
        <taxon>Betaproteobacteria</taxon>
        <taxon>Neisseriales</taxon>
        <taxon>Chromobacteriaceae</taxon>
        <taxon>Paludibacterium</taxon>
    </lineage>
</organism>
<keyword evidence="4" id="KW-1003">Cell membrane</keyword>
<dbReference type="NCBIfam" id="TIGR02480">
    <property type="entry name" value="fliN"/>
    <property type="match status" value="1"/>
</dbReference>
<evidence type="ECO:0000256" key="6">
    <source>
        <dbReference type="ARBA" id="ARBA00022779"/>
    </source>
</evidence>
<dbReference type="Proteomes" id="UP000645257">
    <property type="component" value="Unassembled WGS sequence"/>
</dbReference>
<dbReference type="Gene3D" id="2.30.330.10">
    <property type="entry name" value="SpoA-like"/>
    <property type="match status" value="1"/>
</dbReference>
<evidence type="ECO:0000256" key="3">
    <source>
        <dbReference type="ARBA" id="ARBA00021897"/>
    </source>
</evidence>
<comment type="similarity">
    <text evidence="2">Belongs to the FliN/MopA/SpaO family.</text>
</comment>
<keyword evidence="11" id="KW-1185">Reference proteome</keyword>